<dbReference type="EMBL" id="SSMQ01000011">
    <property type="protein sequence ID" value="TKD09224.1"/>
    <property type="molecule type" value="Genomic_DNA"/>
</dbReference>
<dbReference type="Proteomes" id="UP000309215">
    <property type="component" value="Unassembled WGS sequence"/>
</dbReference>
<dbReference type="OrthoDB" id="4194926at2"/>
<reference evidence="1 2" key="1">
    <citation type="submission" date="2019-04" db="EMBL/GenBank/DDBJ databases">
        <authorList>
            <person name="Li Y."/>
            <person name="Wang J."/>
        </authorList>
    </citation>
    <scope>NUCLEOTIDE SEQUENCE [LARGE SCALE GENOMIC DNA]</scope>
    <source>
        <strain evidence="1 2">DSM 14668</strain>
    </source>
</reference>
<keyword evidence="2" id="KW-1185">Reference proteome</keyword>
<proteinExistence type="predicted"/>
<name>A0A4U1JE07_9BACT</name>
<organism evidence="1 2">
    <name type="scientific">Polyangium fumosum</name>
    <dbReference type="NCBI Taxonomy" id="889272"/>
    <lineage>
        <taxon>Bacteria</taxon>
        <taxon>Pseudomonadati</taxon>
        <taxon>Myxococcota</taxon>
        <taxon>Polyangia</taxon>
        <taxon>Polyangiales</taxon>
        <taxon>Polyangiaceae</taxon>
        <taxon>Polyangium</taxon>
    </lineage>
</organism>
<evidence type="ECO:0000313" key="2">
    <source>
        <dbReference type="Proteomes" id="UP000309215"/>
    </source>
</evidence>
<evidence type="ECO:0000313" key="1">
    <source>
        <dbReference type="EMBL" id="TKD09224.1"/>
    </source>
</evidence>
<dbReference type="RefSeq" id="WP_136929334.1">
    <property type="nucleotide sequence ID" value="NZ_SSMQ01000011.1"/>
</dbReference>
<dbReference type="AlphaFoldDB" id="A0A4U1JE07"/>
<protein>
    <submittedName>
        <fullName evidence="1">Uncharacterized protein</fullName>
    </submittedName>
</protein>
<gene>
    <name evidence="1" type="ORF">E8A74_13190</name>
</gene>
<accession>A0A4U1JE07</accession>
<sequence>MGLIEKRLIKEAKESWLPDEQKDIQKEVGAPVVVDVDWATFETDEAALKNVQHLGVRKLANAFRVICVDELGKEAVREGVKRIVVTNLKEGAPSVGLKDGVVTLACVFAKGSDGCITDLDIAKILTRAL</sequence>
<comment type="caution">
    <text evidence="1">The sequence shown here is derived from an EMBL/GenBank/DDBJ whole genome shotgun (WGS) entry which is preliminary data.</text>
</comment>